<dbReference type="EMBL" id="UNOZ01000006">
    <property type="protein sequence ID" value="SYX88880.1"/>
    <property type="molecule type" value="Genomic_DNA"/>
</dbReference>
<dbReference type="NCBIfam" id="NF033927">
    <property type="entry name" value="alph_xenorhab_B"/>
    <property type="match status" value="1"/>
</dbReference>
<keyword evidence="1" id="KW-0175">Coiled coil</keyword>
<dbReference type="Proteomes" id="UP000263595">
    <property type="component" value="Unassembled WGS sequence"/>
</dbReference>
<evidence type="ECO:0000313" key="2">
    <source>
        <dbReference type="EMBL" id="SYX88880.1"/>
    </source>
</evidence>
<gene>
    <name evidence="2" type="ORF">CCOS865_01120</name>
</gene>
<proteinExistence type="predicted"/>
<name>A0A383RP97_9PSED</name>
<reference evidence="3" key="1">
    <citation type="submission" date="2018-08" db="EMBL/GenBank/DDBJ databases">
        <authorList>
            <person name="Blom J."/>
        </authorList>
    </citation>
    <scope>NUCLEOTIDE SEQUENCE [LARGE SCALE GENOMIC DNA]</scope>
    <source>
        <strain evidence="3">CCOS 865</strain>
    </source>
</reference>
<protein>
    <submittedName>
        <fullName evidence="2">Uncharacterized protein</fullName>
    </submittedName>
</protein>
<evidence type="ECO:0000256" key="1">
    <source>
        <dbReference type="SAM" id="Coils"/>
    </source>
</evidence>
<organism evidence="2 3">
    <name type="scientific">Pseudomonas reidholzensis</name>
    <dbReference type="NCBI Taxonomy" id="1785162"/>
    <lineage>
        <taxon>Bacteria</taxon>
        <taxon>Pseudomonadati</taxon>
        <taxon>Pseudomonadota</taxon>
        <taxon>Gammaproteobacteria</taxon>
        <taxon>Pseudomonadales</taxon>
        <taxon>Pseudomonadaceae</taxon>
        <taxon>Pseudomonas</taxon>
    </lineage>
</organism>
<sequence>MNDKISVLHTRANPPELGNVLAATRGFTEAWQRAELKFQPVIHESLERHMKLFINCAEQLARNAQRVVAEISSDPLRDILDALEDGDDEEMLAIAGEVADTVKSLLATQVAHLGKEQQALASLPALAWARDEQRLLKQQQDQANLHSQVSAEHDREKHSQAAIEQAIATLEANGLQTRFGGVVPSAQDLAKLAVPGAEAAAAADAVNKAVEQLQTLLGDVVEGMRYAQLQQERRAARERVANLARQVRELDQRQLVLSAQLAALQTVPRLHEQRTEWDAGINVVRQALANFAPRVGTAAPSNVAQLQALDDTFKQLLAYQRQLLEQHRRGL</sequence>
<dbReference type="RefSeq" id="WP_119138730.1">
    <property type="nucleotide sequence ID" value="NZ_CBCSFL010000066.1"/>
</dbReference>
<evidence type="ECO:0000313" key="3">
    <source>
        <dbReference type="Proteomes" id="UP000263595"/>
    </source>
</evidence>
<dbReference type="AlphaFoldDB" id="A0A383RP97"/>
<keyword evidence="3" id="KW-1185">Reference proteome</keyword>
<dbReference type="OrthoDB" id="6899362at2"/>
<feature type="coiled-coil region" evidence="1">
    <location>
        <begin position="226"/>
        <end position="253"/>
    </location>
</feature>
<accession>A0A383RP97</accession>
<dbReference type="InterPro" id="IPR047760">
    <property type="entry name" value="XaxB-like"/>
</dbReference>